<dbReference type="EMBL" id="PZJJ01000010">
    <property type="protein sequence ID" value="PTL39055.1"/>
    <property type="molecule type" value="Genomic_DNA"/>
</dbReference>
<sequence>MKESSLLGELSFFDRISSDGGKASADRESLSPGGFVIIAIPTALPLWQVLRRFILKETLQKAASRE</sequence>
<dbReference type="Proteomes" id="UP000240509">
    <property type="component" value="Unassembled WGS sequence"/>
</dbReference>
<comment type="caution">
    <text evidence="2">The sequence shown here is derived from an EMBL/GenBank/DDBJ whole genome shotgun (WGS) entry which is preliminary data.</text>
</comment>
<keyword evidence="1" id="KW-0812">Transmembrane</keyword>
<protein>
    <submittedName>
        <fullName evidence="2">Uncharacterized protein</fullName>
    </submittedName>
</protein>
<keyword evidence="3" id="KW-1185">Reference proteome</keyword>
<evidence type="ECO:0000256" key="1">
    <source>
        <dbReference type="SAM" id="Phobius"/>
    </source>
</evidence>
<evidence type="ECO:0000313" key="2">
    <source>
        <dbReference type="EMBL" id="PTL39055.1"/>
    </source>
</evidence>
<organism evidence="2 3">
    <name type="scientific">Alkalicoccus saliphilus</name>
    <dbReference type="NCBI Taxonomy" id="200989"/>
    <lineage>
        <taxon>Bacteria</taxon>
        <taxon>Bacillati</taxon>
        <taxon>Bacillota</taxon>
        <taxon>Bacilli</taxon>
        <taxon>Bacillales</taxon>
        <taxon>Bacillaceae</taxon>
        <taxon>Alkalicoccus</taxon>
    </lineage>
</organism>
<dbReference type="AlphaFoldDB" id="A0A2T4U6Q9"/>
<keyword evidence="1" id="KW-1133">Transmembrane helix</keyword>
<feature type="transmembrane region" description="Helical" evidence="1">
    <location>
        <begin position="30"/>
        <end position="50"/>
    </location>
</feature>
<reference evidence="2 3" key="1">
    <citation type="submission" date="2018-03" db="EMBL/GenBank/DDBJ databases">
        <title>Alkalicoccus saliphilus sp. nov., isolated from a mineral pool.</title>
        <authorList>
            <person name="Zhao B."/>
        </authorList>
    </citation>
    <scope>NUCLEOTIDE SEQUENCE [LARGE SCALE GENOMIC DNA]</scope>
    <source>
        <strain evidence="2 3">6AG</strain>
    </source>
</reference>
<accession>A0A2T4U6Q9</accession>
<evidence type="ECO:0000313" key="3">
    <source>
        <dbReference type="Proteomes" id="UP000240509"/>
    </source>
</evidence>
<name>A0A2T4U6Q9_9BACI</name>
<proteinExistence type="predicted"/>
<keyword evidence="1" id="KW-0472">Membrane</keyword>
<gene>
    <name evidence="2" type="ORF">C6Y45_07690</name>
</gene>